<dbReference type="PANTHER" id="PTHR31308">
    <property type="match status" value="1"/>
</dbReference>
<organism evidence="7 8">
    <name type="scientific">Mycobacterium cookii</name>
    <dbReference type="NCBI Taxonomy" id="1775"/>
    <lineage>
        <taxon>Bacteria</taxon>
        <taxon>Bacillati</taxon>
        <taxon>Actinomycetota</taxon>
        <taxon>Actinomycetes</taxon>
        <taxon>Mycobacteriales</taxon>
        <taxon>Mycobacteriaceae</taxon>
        <taxon>Mycobacterium</taxon>
    </lineage>
</organism>
<dbReference type="InterPro" id="IPR017853">
    <property type="entry name" value="GH"/>
</dbReference>
<dbReference type="Gene3D" id="2.60.40.1180">
    <property type="entry name" value="Golgi alpha-mannosidase II"/>
    <property type="match status" value="1"/>
</dbReference>
<dbReference type="InterPro" id="IPR041036">
    <property type="entry name" value="GH5_C"/>
</dbReference>
<evidence type="ECO:0000313" key="8">
    <source>
        <dbReference type="Proteomes" id="UP000465866"/>
    </source>
</evidence>
<evidence type="ECO:0000256" key="2">
    <source>
        <dbReference type="ARBA" id="ARBA00022801"/>
    </source>
</evidence>
<reference evidence="7 8" key="1">
    <citation type="journal article" date="2019" name="Emerg. Microbes Infect.">
        <title>Comprehensive subspecies identification of 175 nontuberculous mycobacteria species based on 7547 genomic profiles.</title>
        <authorList>
            <person name="Matsumoto Y."/>
            <person name="Kinjo T."/>
            <person name="Motooka D."/>
            <person name="Nabeya D."/>
            <person name="Jung N."/>
            <person name="Uechi K."/>
            <person name="Horii T."/>
            <person name="Iida T."/>
            <person name="Fujita J."/>
            <person name="Nakamura S."/>
        </authorList>
    </citation>
    <scope>NUCLEOTIDE SEQUENCE [LARGE SCALE GENOMIC DNA]</scope>
    <source>
        <strain evidence="7 8">JCM 12404</strain>
    </source>
</reference>
<dbReference type="PANTHER" id="PTHR31308:SF3">
    <property type="entry name" value="ENDOGLYCOCERAMIDASE"/>
    <property type="match status" value="1"/>
</dbReference>
<evidence type="ECO:0000313" key="7">
    <source>
        <dbReference type="EMBL" id="BBX48854.1"/>
    </source>
</evidence>
<evidence type="ECO:0000256" key="4">
    <source>
        <dbReference type="SAM" id="MobiDB-lite"/>
    </source>
</evidence>
<dbReference type="GO" id="GO:1901136">
    <property type="term" value="P:carbohydrate derivative catabolic process"/>
    <property type="evidence" value="ECO:0007669"/>
    <property type="project" value="UniProtKB-ARBA"/>
</dbReference>
<keyword evidence="8" id="KW-1185">Reference proteome</keyword>
<gene>
    <name evidence="7" type="ORF">MCOO_48690</name>
</gene>
<dbReference type="Pfam" id="PF00150">
    <property type="entry name" value="Cellulase"/>
    <property type="match status" value="1"/>
</dbReference>
<dbReference type="InterPro" id="IPR052066">
    <property type="entry name" value="Glycosphingolipid_Hydrolases"/>
</dbReference>
<comment type="similarity">
    <text evidence="1">Belongs to the glycosyl hydrolase 5 (cellulase A) family.</text>
</comment>
<evidence type="ECO:0008006" key="9">
    <source>
        <dbReference type="Google" id="ProtNLM"/>
    </source>
</evidence>
<evidence type="ECO:0000259" key="6">
    <source>
        <dbReference type="Pfam" id="PF18564"/>
    </source>
</evidence>
<evidence type="ECO:0000256" key="3">
    <source>
        <dbReference type="ARBA" id="ARBA00023295"/>
    </source>
</evidence>
<dbReference type="Pfam" id="PF21526">
    <property type="entry name" value="PGRS"/>
    <property type="match status" value="1"/>
</dbReference>
<dbReference type="SUPFAM" id="SSF51445">
    <property type="entry name" value="(Trans)glycosidases"/>
    <property type="match status" value="1"/>
</dbReference>
<feature type="region of interest" description="Disordered" evidence="4">
    <location>
        <begin position="83"/>
        <end position="107"/>
    </location>
</feature>
<dbReference type="Proteomes" id="UP000465866">
    <property type="component" value="Chromosome"/>
</dbReference>
<dbReference type="GO" id="GO:0000272">
    <property type="term" value="P:polysaccharide catabolic process"/>
    <property type="evidence" value="ECO:0007669"/>
    <property type="project" value="InterPro"/>
</dbReference>
<dbReference type="AlphaFoldDB" id="A0A7I7L449"/>
<dbReference type="EMBL" id="AP022569">
    <property type="protein sequence ID" value="BBX48854.1"/>
    <property type="molecule type" value="Genomic_DNA"/>
</dbReference>
<accession>A0A7I7L449</accession>
<proteinExistence type="inferred from homology"/>
<feature type="compositionally biased region" description="Gly residues" evidence="4">
    <location>
        <begin position="83"/>
        <end position="105"/>
    </location>
</feature>
<dbReference type="KEGG" id="mcoo:MCOO_48690"/>
<keyword evidence="2" id="KW-0378">Hydrolase</keyword>
<dbReference type="RefSeq" id="WP_269474237.1">
    <property type="nucleotide sequence ID" value="NZ_AP022569.1"/>
</dbReference>
<dbReference type="InterPro" id="IPR001547">
    <property type="entry name" value="Glyco_hydro_5"/>
</dbReference>
<evidence type="ECO:0000259" key="5">
    <source>
        <dbReference type="Pfam" id="PF00150"/>
    </source>
</evidence>
<dbReference type="GO" id="GO:0016042">
    <property type="term" value="P:lipid catabolic process"/>
    <property type="evidence" value="ECO:0007669"/>
    <property type="project" value="UniProtKB-ARBA"/>
</dbReference>
<dbReference type="Pfam" id="PF18564">
    <property type="entry name" value="Glyco_hydro_5_C"/>
    <property type="match status" value="1"/>
</dbReference>
<dbReference type="GO" id="GO:0004553">
    <property type="term" value="F:hydrolase activity, hydrolyzing O-glycosyl compounds"/>
    <property type="evidence" value="ECO:0007669"/>
    <property type="project" value="InterPro"/>
</dbReference>
<evidence type="ECO:0000256" key="1">
    <source>
        <dbReference type="ARBA" id="ARBA00005641"/>
    </source>
</evidence>
<dbReference type="Gene3D" id="3.20.20.80">
    <property type="entry name" value="Glycosidases"/>
    <property type="match status" value="1"/>
</dbReference>
<feature type="domain" description="Glycoside hydrolase family 5 C-terminal" evidence="6">
    <location>
        <begin position="565"/>
        <end position="651"/>
    </location>
</feature>
<feature type="domain" description="Glycoside hydrolase family 5" evidence="5">
    <location>
        <begin position="240"/>
        <end position="525"/>
    </location>
</feature>
<dbReference type="InterPro" id="IPR048996">
    <property type="entry name" value="PGRS_rpt"/>
</dbReference>
<name>A0A7I7L449_9MYCO</name>
<keyword evidence="3" id="KW-0326">Glycosidase</keyword>
<dbReference type="InterPro" id="IPR013780">
    <property type="entry name" value="Glyco_hydro_b"/>
</dbReference>
<sequence length="655" mass="65949">MPTAHADDFGLGDLVSNLVVSAASADQAVAASAETLSATGLFQQYIYDPLHASVESWINSTFGEQVDHLLNTASGQFLIGNGADGTQGDPTGGAGGLWFGDGGNGWDSDQPDVGGGNGGDALGFFGNGGDGGSGGAGAAGGDGGGGGSLFGIGGDGGNAGGGASESGLPALGGAGGDAGAFGVHGAVGDYGVLPASPTPGGLTTSGDWLTNSDGQVVILHGLNEVYKVAPGEPSADGFSNDDAAFLAANGFNAVRVGVIWSDLEPQPGVFNAAYLNSIEQTVQTLGNHGIYSIIDFHQDAYSSAFGGEGAPDWAVHTDGGANPSLPFPLNDFFNPAANQAWDSFWGNVDAPNGIGLENSYSQMLEYVAHALNGNSNVAGFELINEPSPGTQLLPSLLGSAHFDAQELTPFYNQGADAIRAVDPSTPIFYEPSLVFDAGVPTHLGTVDATGTVFSFHDYCEFSLGALGCLPSVGGIVGNAEHYAQAQGIPAFMTEFGATSDQAQLAGPLQGADQHLIGWTEWAYSGQGDITTSANPPSSESLVYNPELPPTGANVNTANLDTLAEPYPQTISGTPDSYSFANGTFQFSYSTQEADGLGSFPAGSLTTIAVPAVEYPDGYQVSVTGGEVVSAPNAADLVISSNAGASAITVTVTPAQ</sequence>
<protein>
    <recommendedName>
        <fullName evidence="9">Endoglycoceramidase</fullName>
    </recommendedName>
</protein>